<keyword evidence="2" id="KW-0812">Transmembrane</keyword>
<feature type="transmembrane region" description="Helical" evidence="2">
    <location>
        <begin position="1019"/>
        <end position="1046"/>
    </location>
</feature>
<keyword evidence="2" id="KW-1133">Transmembrane helix</keyword>
<feature type="region of interest" description="Disordered" evidence="1">
    <location>
        <begin position="521"/>
        <end position="555"/>
    </location>
</feature>
<dbReference type="CDD" id="cd01099">
    <property type="entry name" value="PAN_AP_HGF"/>
    <property type="match status" value="3"/>
</dbReference>
<feature type="chain" id="PRO_5036494715" evidence="3">
    <location>
        <begin position="25"/>
        <end position="1107"/>
    </location>
</feature>
<keyword evidence="7" id="KW-1185">Reference proteome</keyword>
<dbReference type="Gene3D" id="3.50.4.10">
    <property type="entry name" value="Hepatocyte Growth Factor"/>
    <property type="match status" value="3"/>
</dbReference>
<proteinExistence type="predicted"/>
<dbReference type="InterPro" id="IPR003609">
    <property type="entry name" value="Pan_app"/>
</dbReference>
<dbReference type="SMART" id="SM00473">
    <property type="entry name" value="PAN_AP"/>
    <property type="match status" value="3"/>
</dbReference>
<dbReference type="Pfam" id="PF00024">
    <property type="entry name" value="PAN_1"/>
    <property type="match status" value="3"/>
</dbReference>
<reference evidence="6" key="1">
    <citation type="submission" date="2020-07" db="EMBL/GenBank/DDBJ databases">
        <title>Multicomponent nature underlies the extraordinary mechanical properties of spider dragline silk.</title>
        <authorList>
            <person name="Kono N."/>
            <person name="Nakamura H."/>
            <person name="Mori M."/>
            <person name="Yoshida Y."/>
            <person name="Ohtoshi R."/>
            <person name="Malay A.D."/>
            <person name="Moran D.A.P."/>
            <person name="Tomita M."/>
            <person name="Numata K."/>
            <person name="Arakawa K."/>
        </authorList>
    </citation>
    <scope>NUCLEOTIDE SEQUENCE</scope>
</reference>
<feature type="domain" description="ZP" evidence="5">
    <location>
        <begin position="703"/>
        <end position="948"/>
    </location>
</feature>
<protein>
    <submittedName>
        <fullName evidence="6">Uncharacterized protein</fullName>
    </submittedName>
</protein>
<dbReference type="PANTHER" id="PTHR47327">
    <property type="entry name" value="FI18240P1-RELATED"/>
    <property type="match status" value="1"/>
</dbReference>
<feature type="signal peptide" evidence="3">
    <location>
        <begin position="1"/>
        <end position="24"/>
    </location>
</feature>
<evidence type="ECO:0000313" key="7">
    <source>
        <dbReference type="Proteomes" id="UP000887116"/>
    </source>
</evidence>
<dbReference type="Proteomes" id="UP000887116">
    <property type="component" value="Unassembled WGS sequence"/>
</dbReference>
<evidence type="ECO:0000259" key="5">
    <source>
        <dbReference type="PROSITE" id="PS51034"/>
    </source>
</evidence>
<evidence type="ECO:0000256" key="2">
    <source>
        <dbReference type="SAM" id="Phobius"/>
    </source>
</evidence>
<evidence type="ECO:0000313" key="6">
    <source>
        <dbReference type="EMBL" id="GFR05788.1"/>
    </source>
</evidence>
<dbReference type="OrthoDB" id="6423981at2759"/>
<feature type="domain" description="Apple" evidence="4">
    <location>
        <begin position="590"/>
        <end position="683"/>
    </location>
</feature>
<organism evidence="6 7">
    <name type="scientific">Trichonephila clavata</name>
    <name type="common">Joro spider</name>
    <name type="synonym">Nephila clavata</name>
    <dbReference type="NCBI Taxonomy" id="2740835"/>
    <lineage>
        <taxon>Eukaryota</taxon>
        <taxon>Metazoa</taxon>
        <taxon>Ecdysozoa</taxon>
        <taxon>Arthropoda</taxon>
        <taxon>Chelicerata</taxon>
        <taxon>Arachnida</taxon>
        <taxon>Araneae</taxon>
        <taxon>Araneomorphae</taxon>
        <taxon>Entelegynae</taxon>
        <taxon>Araneoidea</taxon>
        <taxon>Nephilidae</taxon>
        <taxon>Trichonephila</taxon>
    </lineage>
</organism>
<comment type="caution">
    <text evidence="6">The sequence shown here is derived from an EMBL/GenBank/DDBJ whole genome shotgun (WGS) entry which is preliminary data.</text>
</comment>
<feature type="domain" description="Apple" evidence="4">
    <location>
        <begin position="167"/>
        <end position="247"/>
    </location>
</feature>
<dbReference type="InterPro" id="IPR001507">
    <property type="entry name" value="ZP_dom"/>
</dbReference>
<keyword evidence="2" id="KW-0472">Membrane</keyword>
<dbReference type="AlphaFoldDB" id="A0A8X6GK54"/>
<dbReference type="EMBL" id="BMAO01035756">
    <property type="protein sequence ID" value="GFR05788.1"/>
    <property type="molecule type" value="Genomic_DNA"/>
</dbReference>
<dbReference type="SMART" id="SM00241">
    <property type="entry name" value="ZP"/>
    <property type="match status" value="1"/>
</dbReference>
<gene>
    <name evidence="6" type="primary">AVEN_126756_1</name>
    <name evidence="6" type="ORF">TNCT_303681</name>
</gene>
<dbReference type="InterPro" id="IPR052774">
    <property type="entry name" value="Celegans_DevNeuronal_Protein"/>
</dbReference>
<evidence type="ECO:0000256" key="3">
    <source>
        <dbReference type="SAM" id="SignalP"/>
    </source>
</evidence>
<name>A0A8X6GK54_TRICU</name>
<feature type="domain" description="Apple" evidence="4">
    <location>
        <begin position="363"/>
        <end position="436"/>
    </location>
</feature>
<dbReference type="GO" id="GO:0009653">
    <property type="term" value="P:anatomical structure morphogenesis"/>
    <property type="evidence" value="ECO:0007669"/>
    <property type="project" value="TreeGrafter"/>
</dbReference>
<dbReference type="SUPFAM" id="SSF57414">
    <property type="entry name" value="Hairpin loop containing domain-like"/>
    <property type="match status" value="3"/>
</dbReference>
<dbReference type="PROSITE" id="PS50948">
    <property type="entry name" value="PAN"/>
    <property type="match status" value="3"/>
</dbReference>
<evidence type="ECO:0000256" key="1">
    <source>
        <dbReference type="SAM" id="MobiDB-lite"/>
    </source>
</evidence>
<accession>A0A8X6GK54</accession>
<feature type="region of interest" description="Disordered" evidence="1">
    <location>
        <begin position="477"/>
        <end position="500"/>
    </location>
</feature>
<sequence>MKLYSVTMIPLVSFLAALRLLTDAQSCNNGLGKYAFELVMNYRMGGNNGFGVSKGEMVTLVDSPLRVLQTCKQRCEDDPKCLSFDFTPGQRVLKTHQTDAGQPLGNSASGSHMNNNQQHVEPEYKESICHMYHDRASPDGGDVLVRQLNTFHFNKVCFSSSRLTNDCPNRLYVIKRTPGYCFESHTDQEVFATNRTECEEKCINDPECLSACFDRGGQKCRLSRNTKAMNPNGFLSDSNSDYVENMCLSEAQACPNRAHIMESGKRPSGAMELETIYTQHFQSCSDICAQSLETRGYLCTAFYHEEDTWLCTTYMYYPDATDASDMQSAHETVTLVPSQGDFYRILCGNADRDAYINNATVECFRRKRLDVAHQVEVKVYSFQECLDECMRRYNRDCQSVEYSSRFQSCRFSSQSSGSNKPNLVDDESYDYYEFKWIRGSGNRGHSFIHRPGYGSPASGSSGYGPSRWGLGGPVVPSGGSTSISQSWPSGPWSGQSGWGQNSPHGSVNYPAYPPALPPAAQPWGSGNAHSWSQAGGYPPVAPPQNPHSGPGGYPGGYPGYPQSNPFNGNGIFPPAGMPQQPFPNNNYELCKPGAMYNGGVFRRVGFGTRLRSFYVRRVVRTEREEDCEKACLEEREFVCLSFNFRNVIPDNCELSDQDTRHLQLNNPGHFEQDSQFDFYERDAQAANGIPGASAPNCIDVSQSCSPDGIEFTMKTPEGFYGRIYTYGFYDSCFYDGNGGTTSVLRISRGNGFPRCGTQQYGDVMTNIVVVQFNDNVQTSRDKKYNLTCYMSGPGETVVTSSYMDTRTDGRYPTQIEHLPAQNMLTSNIVLRVLYRGAPTNTIAVGDLLTFRLEARGHYHYEYFSDIFATNVIAKDPYSGRQVHLIDNRGCPVDLYVFPELQKTPDGALQADFYAFKIPDSNLLVFQATVRTCRGPCEPVICSDRGRPGSFPSWGRKKRFAANETAAIFADDNSQDIPVGNGTDEAEVVHDLLKVYLSRSDMPPEAAAVTRTSTVCVAQAGYYTLVILSIVLVCAIVVVAAAAMYFFKKSKLAAKAAGISGPPPGLTNLYIGHQYPGHKIDDPSEPIYTDPSLFERSRSNRNVANVGN</sequence>
<keyword evidence="3" id="KW-0732">Signal</keyword>
<dbReference type="PROSITE" id="PS51034">
    <property type="entry name" value="ZP_2"/>
    <property type="match status" value="1"/>
</dbReference>
<evidence type="ECO:0000259" key="4">
    <source>
        <dbReference type="PROSITE" id="PS50948"/>
    </source>
</evidence>
<dbReference type="PANTHER" id="PTHR47327:SF9">
    <property type="entry name" value="NO MECHANORECEPTOR POTENTIAL A, ISOFORM A"/>
    <property type="match status" value="1"/>
</dbReference>